<dbReference type="PANTHER" id="PTHR11735:SF11">
    <property type="entry name" value="TRNA THREONYLCARBAMOYLADENOSINE BIOSYNTHESIS PROTEIN TSAB"/>
    <property type="match status" value="1"/>
</dbReference>
<dbReference type="GO" id="GO:0002949">
    <property type="term" value="P:tRNA threonylcarbamoyladenosine modification"/>
    <property type="evidence" value="ECO:0007669"/>
    <property type="project" value="InterPro"/>
</dbReference>
<dbReference type="PANTHER" id="PTHR11735">
    <property type="entry name" value="TRNA N6-ADENOSINE THREONYLCARBAMOYLTRANSFERASE"/>
    <property type="match status" value="1"/>
</dbReference>
<evidence type="ECO:0000256" key="3">
    <source>
        <dbReference type="ARBA" id="ARBA00032446"/>
    </source>
</evidence>
<organism evidence="5 6">
    <name type="scientific">Ostreibacterium oceani</name>
    <dbReference type="NCBI Taxonomy" id="2654998"/>
    <lineage>
        <taxon>Bacteria</taxon>
        <taxon>Pseudomonadati</taxon>
        <taxon>Pseudomonadota</taxon>
        <taxon>Gammaproteobacteria</taxon>
        <taxon>Cardiobacteriales</taxon>
        <taxon>Ostreibacteriaceae</taxon>
        <taxon>Ostreibacterium</taxon>
    </lineage>
</organism>
<dbReference type="CDD" id="cd24032">
    <property type="entry name" value="ASKHA_NBD_TsaB"/>
    <property type="match status" value="1"/>
</dbReference>
<dbReference type="Pfam" id="PF00814">
    <property type="entry name" value="TsaD"/>
    <property type="match status" value="1"/>
</dbReference>
<accession>A0A6N7EV30</accession>
<dbReference type="InterPro" id="IPR022496">
    <property type="entry name" value="T6A_TsaB"/>
</dbReference>
<dbReference type="GO" id="GO:0016740">
    <property type="term" value="F:transferase activity"/>
    <property type="evidence" value="ECO:0007669"/>
    <property type="project" value="UniProtKB-KW"/>
</dbReference>
<reference evidence="5 6" key="1">
    <citation type="submission" date="2019-10" db="EMBL/GenBank/DDBJ databases">
        <title>Cardiobacteriales fam. a chemoheterotrophic member of the order Cardiobacteriales, and proposal of Cardiobacteriales fam. nov.</title>
        <authorList>
            <person name="Wang C."/>
        </authorList>
    </citation>
    <scope>NUCLEOTIDE SEQUENCE [LARGE SCALE GENOMIC DNA]</scope>
    <source>
        <strain evidence="5 6">ML27</strain>
    </source>
</reference>
<dbReference type="InParanoid" id="A0A6N7EV30"/>
<gene>
    <name evidence="5" type="primary">tsaB</name>
    <name evidence="5" type="ORF">GCU85_01785</name>
</gene>
<comment type="caution">
    <text evidence="5">The sequence shown here is derived from an EMBL/GenBank/DDBJ whole genome shotgun (WGS) entry which is preliminary data.</text>
</comment>
<dbReference type="NCBIfam" id="TIGR03725">
    <property type="entry name" value="T6A_YeaZ"/>
    <property type="match status" value="1"/>
</dbReference>
<evidence type="ECO:0000259" key="4">
    <source>
        <dbReference type="Pfam" id="PF00814"/>
    </source>
</evidence>
<evidence type="ECO:0000313" key="5">
    <source>
        <dbReference type="EMBL" id="MPV85465.1"/>
    </source>
</evidence>
<proteinExistence type="inferred from homology"/>
<name>A0A6N7EV30_9GAMM</name>
<protein>
    <recommendedName>
        <fullName evidence="2">tRNA threonylcarbamoyladenosine biosynthesis protein TsaB</fullName>
    </recommendedName>
    <alternativeName>
        <fullName evidence="3">t(6)A37 threonylcarbamoyladenosine biosynthesis protein TsaB</fullName>
    </alternativeName>
</protein>
<dbReference type="EMBL" id="WHNW01000002">
    <property type="protein sequence ID" value="MPV85465.1"/>
    <property type="molecule type" value="Genomic_DNA"/>
</dbReference>
<feature type="domain" description="Gcp-like" evidence="4">
    <location>
        <begin position="86"/>
        <end position="202"/>
    </location>
</feature>
<comment type="similarity">
    <text evidence="1">Belongs to the KAE1 / TsaD family. TsaB subfamily.</text>
</comment>
<evidence type="ECO:0000256" key="1">
    <source>
        <dbReference type="ARBA" id="ARBA00010493"/>
    </source>
</evidence>
<dbReference type="InterPro" id="IPR043129">
    <property type="entry name" value="ATPase_NBD"/>
</dbReference>
<sequence length="337" mass="36168">MANVYANHCPQLRSWTRRHSINLFQKNSIKPHYSKRLINQLPNRLMTPNPSLNAATILAIETCTSACSVALWANNTLSFQLIDTPRGHSQALIPMIEALLAEAQLTVNDLDYVAISQGPGAFTGIRIGAGVAKGIAYGQNIPIIPICSLSILAQAVFTDTAAEHVSVMLDARMGEIYAAQFKRRTAAINTHIDTHINGNFDTNRNSAATEITPDFIITTPAQVCRLDAGTNGDTPNHETPTDESLAGKEGLAGKSVTRISENTVSGNTISEKTISGHTIAGTALLEYAEVIAANGGIPCSIIYPHAKDLVLLAKTGRYPTVSAAEFSPVYLRNNVTY</sequence>
<dbReference type="Proteomes" id="UP000471298">
    <property type="component" value="Unassembled WGS sequence"/>
</dbReference>
<keyword evidence="6" id="KW-1185">Reference proteome</keyword>
<dbReference type="InterPro" id="IPR000905">
    <property type="entry name" value="Gcp-like_dom"/>
</dbReference>
<dbReference type="Gene3D" id="3.30.420.40">
    <property type="match status" value="1"/>
</dbReference>
<keyword evidence="5" id="KW-0808">Transferase</keyword>
<dbReference type="AlphaFoldDB" id="A0A6N7EV30"/>
<evidence type="ECO:0000313" key="6">
    <source>
        <dbReference type="Proteomes" id="UP000471298"/>
    </source>
</evidence>
<dbReference type="GO" id="GO:0005829">
    <property type="term" value="C:cytosol"/>
    <property type="evidence" value="ECO:0007669"/>
    <property type="project" value="TreeGrafter"/>
</dbReference>
<dbReference type="SUPFAM" id="SSF53067">
    <property type="entry name" value="Actin-like ATPase domain"/>
    <property type="match status" value="1"/>
</dbReference>
<evidence type="ECO:0000256" key="2">
    <source>
        <dbReference type="ARBA" id="ARBA00019012"/>
    </source>
</evidence>